<evidence type="ECO:0000313" key="2">
    <source>
        <dbReference type="EMBL" id="CAL8143409.1"/>
    </source>
</evidence>
<name>A0ABP1S4H5_9HEXA</name>
<comment type="caution">
    <text evidence="2">The sequence shown here is derived from an EMBL/GenBank/DDBJ whole genome shotgun (WGS) entry which is preliminary data.</text>
</comment>
<gene>
    <name evidence="2" type="ORF">ODALV1_LOCUS29543</name>
</gene>
<keyword evidence="1" id="KW-0175">Coiled coil</keyword>
<dbReference type="EMBL" id="CAXLJM020000156">
    <property type="protein sequence ID" value="CAL8143409.1"/>
    <property type="molecule type" value="Genomic_DNA"/>
</dbReference>
<evidence type="ECO:0000313" key="3">
    <source>
        <dbReference type="Proteomes" id="UP001642540"/>
    </source>
</evidence>
<keyword evidence="3" id="KW-1185">Reference proteome</keyword>
<reference evidence="2 3" key="1">
    <citation type="submission" date="2024-08" db="EMBL/GenBank/DDBJ databases">
        <authorList>
            <person name="Cucini C."/>
            <person name="Frati F."/>
        </authorList>
    </citation>
    <scope>NUCLEOTIDE SEQUENCE [LARGE SCALE GENOMIC DNA]</scope>
</reference>
<protein>
    <submittedName>
        <fullName evidence="2">Uncharacterized protein</fullName>
    </submittedName>
</protein>
<dbReference type="Proteomes" id="UP001642540">
    <property type="component" value="Unassembled WGS sequence"/>
</dbReference>
<feature type="coiled-coil region" evidence="1">
    <location>
        <begin position="126"/>
        <end position="153"/>
    </location>
</feature>
<organism evidence="2 3">
    <name type="scientific">Orchesella dallaii</name>
    <dbReference type="NCBI Taxonomy" id="48710"/>
    <lineage>
        <taxon>Eukaryota</taxon>
        <taxon>Metazoa</taxon>
        <taxon>Ecdysozoa</taxon>
        <taxon>Arthropoda</taxon>
        <taxon>Hexapoda</taxon>
        <taxon>Collembola</taxon>
        <taxon>Entomobryomorpha</taxon>
        <taxon>Entomobryoidea</taxon>
        <taxon>Orchesellidae</taxon>
        <taxon>Orchesellinae</taxon>
        <taxon>Orchesella</taxon>
    </lineage>
</organism>
<proteinExistence type="predicted"/>
<sequence>MAPTRFTPTHFLLGWQTENTCELSIFKESIMSENLNKEDSRNQNEIPVEKLTQKIKLEFHGLNSDIANIQKEYCNYKIRADDQLSMLHAKNTRLQSEVQKSATVVHTIYKEMSEVLVQNRIIAENNHILIAQKEKLENKIVQLKQSESRSQALFSIKCAEFSKDKEILLGELSSIKTSNNKLLLEFNSKIENLRENVLMERKQNENLQLKFTKLLTQKYKLELYLRKQRIVARKFGNLKTGKFNDGVAETTKKLGNGNGNILRLKQDKCKLRGNDGSVNSDKFQIMKPFCTSSSTTRASAKGTISGGNGQIEVVTLSDSEA</sequence>
<evidence type="ECO:0000256" key="1">
    <source>
        <dbReference type="SAM" id="Coils"/>
    </source>
</evidence>
<accession>A0ABP1S4H5</accession>